<dbReference type="PANTHER" id="PTHR34698">
    <property type="entry name" value="5-OXOPROLINASE SUBUNIT B"/>
    <property type="match status" value="1"/>
</dbReference>
<keyword evidence="1" id="KW-0547">Nucleotide-binding</keyword>
<dbReference type="Pfam" id="PF02682">
    <property type="entry name" value="CT_C_D"/>
    <property type="match status" value="1"/>
</dbReference>
<keyword evidence="3" id="KW-0067">ATP-binding</keyword>
<dbReference type="EMBL" id="NFEZ01000004">
    <property type="protein sequence ID" value="PLT45055.1"/>
    <property type="molecule type" value="Genomic_DNA"/>
</dbReference>
<evidence type="ECO:0000256" key="2">
    <source>
        <dbReference type="ARBA" id="ARBA00022801"/>
    </source>
</evidence>
<dbReference type="SMART" id="SM00796">
    <property type="entry name" value="AHS1"/>
    <property type="match status" value="1"/>
</dbReference>
<evidence type="ECO:0000259" key="5">
    <source>
        <dbReference type="SMART" id="SM00796"/>
    </source>
</evidence>
<reference evidence="6 7" key="1">
    <citation type="submission" date="2017-05" db="EMBL/GenBank/DDBJ databases">
        <title>Functional genome analysis of Paenibacillus pasadenensis strain R16: insights on endophytic life style and antifungal activity.</title>
        <authorList>
            <person name="Passera A."/>
            <person name="Marcolungo L."/>
            <person name="Casati P."/>
            <person name="Brasca M."/>
            <person name="Quaglino F."/>
            <person name="Delledonne M."/>
        </authorList>
    </citation>
    <scope>NUCLEOTIDE SEQUENCE [LARGE SCALE GENOMIC DNA]</scope>
    <source>
        <strain evidence="6 7">R16</strain>
    </source>
</reference>
<dbReference type="SUPFAM" id="SSF160467">
    <property type="entry name" value="PH0987 N-terminal domain-like"/>
    <property type="match status" value="1"/>
</dbReference>
<evidence type="ECO:0000313" key="6">
    <source>
        <dbReference type="EMBL" id="PLT45055.1"/>
    </source>
</evidence>
<dbReference type="RefSeq" id="WP_244912785.1">
    <property type="nucleotide sequence ID" value="NZ_NFEZ01000004.1"/>
</dbReference>
<gene>
    <name evidence="6" type="ORF">B8V81_3486</name>
</gene>
<dbReference type="AlphaFoldDB" id="A0A2N5N3X6"/>
<evidence type="ECO:0000256" key="1">
    <source>
        <dbReference type="ARBA" id="ARBA00022741"/>
    </source>
</evidence>
<dbReference type="Proteomes" id="UP000234789">
    <property type="component" value="Unassembled WGS sequence"/>
</dbReference>
<comment type="caution">
    <text evidence="6">The sequence shown here is derived from an EMBL/GenBank/DDBJ whole genome shotgun (WGS) entry which is preliminary data.</text>
</comment>
<dbReference type="InterPro" id="IPR029000">
    <property type="entry name" value="Cyclophilin-like_dom_sf"/>
</dbReference>
<evidence type="ECO:0000313" key="7">
    <source>
        <dbReference type="Proteomes" id="UP000234789"/>
    </source>
</evidence>
<proteinExistence type="predicted"/>
<feature type="domain" description="Carboxyltransferase" evidence="5">
    <location>
        <begin position="51"/>
        <end position="266"/>
    </location>
</feature>
<keyword evidence="2 6" id="KW-0378">Hydrolase</keyword>
<protein>
    <submittedName>
        <fullName evidence="6">Allophanate hydrolase 2 subunit 1</fullName>
        <ecNumber evidence="6">3.5.1.54</ecNumber>
    </submittedName>
</protein>
<dbReference type="Gene3D" id="3.30.1360.40">
    <property type="match status" value="1"/>
</dbReference>
<sequence length="279" mass="30117">MATGSGRDERERMAAGSERDERERKPAGGERERPSEAVMSGAAAGLRKPPLRCEPAGDRALLLLPPEDGSAPPEGEPLQRLLAHAAAWLEAAGWEWLEDAVPAYESVLAVYDPVRLQRGRKGAVPWRLAQRLIEDRLAALPPLPEAAERAAIEIPVRYGGEHGPDLEQAARRSGMTPSAFIAAHSKPLYRVVMLGFLPGFPYLDGLPPELAQPRLDAPRPRVPAGSVGIGGAQTGLYPSESPGGWQLIGRTDVLLFDPGRERPALLAPGDRVRFVPVER</sequence>
<dbReference type="EC" id="3.5.1.54" evidence="6"/>
<dbReference type="PANTHER" id="PTHR34698:SF2">
    <property type="entry name" value="5-OXOPROLINASE SUBUNIT B"/>
    <property type="match status" value="1"/>
</dbReference>
<dbReference type="SUPFAM" id="SSF50891">
    <property type="entry name" value="Cyclophilin-like"/>
    <property type="match status" value="1"/>
</dbReference>
<keyword evidence="7" id="KW-1185">Reference proteome</keyword>
<name>A0A2N5N3X6_9BACL</name>
<feature type="region of interest" description="Disordered" evidence="4">
    <location>
        <begin position="1"/>
        <end position="51"/>
    </location>
</feature>
<dbReference type="InterPro" id="IPR003833">
    <property type="entry name" value="CT_C_D"/>
</dbReference>
<organism evidence="6 7">
    <name type="scientific">Paenibacillus pasadenensis</name>
    <dbReference type="NCBI Taxonomy" id="217090"/>
    <lineage>
        <taxon>Bacteria</taxon>
        <taxon>Bacillati</taxon>
        <taxon>Bacillota</taxon>
        <taxon>Bacilli</taxon>
        <taxon>Bacillales</taxon>
        <taxon>Paenibacillaceae</taxon>
        <taxon>Paenibacillus</taxon>
    </lineage>
</organism>
<dbReference type="Gene3D" id="2.40.100.10">
    <property type="entry name" value="Cyclophilin-like"/>
    <property type="match status" value="1"/>
</dbReference>
<dbReference type="GO" id="GO:0004039">
    <property type="term" value="F:allophanate hydrolase activity"/>
    <property type="evidence" value="ECO:0007669"/>
    <property type="project" value="UniProtKB-EC"/>
</dbReference>
<feature type="compositionally biased region" description="Basic and acidic residues" evidence="4">
    <location>
        <begin position="1"/>
        <end position="35"/>
    </location>
</feature>
<dbReference type="NCBIfam" id="TIGR00370">
    <property type="entry name" value="5-oxoprolinase subunit PxpB"/>
    <property type="match status" value="1"/>
</dbReference>
<evidence type="ECO:0000256" key="3">
    <source>
        <dbReference type="ARBA" id="ARBA00022840"/>
    </source>
</evidence>
<evidence type="ECO:0000256" key="4">
    <source>
        <dbReference type="SAM" id="MobiDB-lite"/>
    </source>
</evidence>
<dbReference type="GO" id="GO:0005524">
    <property type="term" value="F:ATP binding"/>
    <property type="evidence" value="ECO:0007669"/>
    <property type="project" value="UniProtKB-KW"/>
</dbReference>
<dbReference type="InterPro" id="IPR010016">
    <property type="entry name" value="PxpB"/>
</dbReference>
<accession>A0A2N5N3X6</accession>